<keyword evidence="4" id="KW-1185">Reference proteome</keyword>
<dbReference type="AlphaFoldDB" id="A0A1G8KK28"/>
<dbReference type="InterPro" id="IPR039424">
    <property type="entry name" value="SBP_5"/>
</dbReference>
<evidence type="ECO:0000313" key="4">
    <source>
        <dbReference type="Proteomes" id="UP000183263"/>
    </source>
</evidence>
<proteinExistence type="predicted"/>
<sequence>MGVSGDAHVGKVDTMPDSTGPESRMPVATRPRARALVAAGLTLAVAAVTATGCASAEEQVPTIGYGIDNVVTTYNAGTVDGATSGARQAFVRVQPGFSYTGPEGTAVSDTDVGSAHPVPAEALTIAYQINPAAEYSDGAPLTCDDLVLTWAAHSGRFTGPDGGQLFDAAEVAGYTDIDRVDCVPGAREATVVFRSGRSVVDWKSLFGATSILPSHVVEREAGVDDLVAAVEAGDVEALGRVAEFWNTGWSLVPGELDLSRFPSAGPYKLESYSEDDGLVLVANDRWWGNRPATERIVVRTKGEGLAERVESGEIEVLDVAEGSVPGLDVAGWEVAELPSLGVEQLILSSTGVFDSAAARRAFAACVPRDQLFETFGTIPEHTGAPLGVVDARFVARDDLIYPSVATAADGRYRQPDVAAASAAGPLTVRIGYRAPDQQRRDMVSAIASACEPAGITVEDAGSPEFTSSALRRGEVDAVLAGTAGADGSAGSTERTTAMYALRSGSGSNFGGFANSRVDQIVDQLAVDGSTSATLALAGEAENILWTEMPTIPLFNQPRTIGAAEGMHALDPNPSRSGTGWNMDRWVLRR</sequence>
<reference evidence="3 4" key="1">
    <citation type="submission" date="2016-10" db="EMBL/GenBank/DDBJ databases">
        <authorList>
            <person name="de Groot N.N."/>
        </authorList>
    </citation>
    <scope>NUCLEOTIDE SEQUENCE [LARGE SCALE GENOMIC DNA]</scope>
    <source>
        <strain evidence="3 4">DSM 44892</strain>
    </source>
</reference>
<protein>
    <submittedName>
        <fullName evidence="3">Peptide/nickel transport system substrate-binding protein</fullName>
    </submittedName>
</protein>
<dbReference type="Pfam" id="PF00496">
    <property type="entry name" value="SBP_bac_5"/>
    <property type="match status" value="1"/>
</dbReference>
<name>A0A1G8KK28_9NOCA</name>
<dbReference type="GO" id="GO:1904680">
    <property type="term" value="F:peptide transmembrane transporter activity"/>
    <property type="evidence" value="ECO:0007669"/>
    <property type="project" value="TreeGrafter"/>
</dbReference>
<feature type="domain" description="Solute-binding protein family 5" evidence="2">
    <location>
        <begin position="121"/>
        <end position="487"/>
    </location>
</feature>
<gene>
    <name evidence="3" type="ORF">SAMN05444695_107171</name>
</gene>
<dbReference type="SUPFAM" id="SSF53850">
    <property type="entry name" value="Periplasmic binding protein-like II"/>
    <property type="match status" value="1"/>
</dbReference>
<feature type="region of interest" description="Disordered" evidence="1">
    <location>
        <begin position="1"/>
        <end position="26"/>
    </location>
</feature>
<dbReference type="InterPro" id="IPR000914">
    <property type="entry name" value="SBP_5_dom"/>
</dbReference>
<dbReference type="Proteomes" id="UP000183263">
    <property type="component" value="Unassembled WGS sequence"/>
</dbReference>
<accession>A0A1G8KK28</accession>
<dbReference type="Gene3D" id="3.40.190.10">
    <property type="entry name" value="Periplasmic binding protein-like II"/>
    <property type="match status" value="1"/>
</dbReference>
<dbReference type="EMBL" id="FNDN01000007">
    <property type="protein sequence ID" value="SDI43801.1"/>
    <property type="molecule type" value="Genomic_DNA"/>
</dbReference>
<evidence type="ECO:0000256" key="1">
    <source>
        <dbReference type="SAM" id="MobiDB-lite"/>
    </source>
</evidence>
<evidence type="ECO:0000259" key="2">
    <source>
        <dbReference type="Pfam" id="PF00496"/>
    </source>
</evidence>
<dbReference type="PANTHER" id="PTHR30290:SF65">
    <property type="entry name" value="MONOACYL PHOSPHATIDYLINOSITOL TETRAMANNOSIDE-BINDING PROTEIN LPQW-RELATED"/>
    <property type="match status" value="1"/>
</dbReference>
<dbReference type="GO" id="GO:0015833">
    <property type="term" value="P:peptide transport"/>
    <property type="evidence" value="ECO:0007669"/>
    <property type="project" value="TreeGrafter"/>
</dbReference>
<dbReference type="PANTHER" id="PTHR30290">
    <property type="entry name" value="PERIPLASMIC BINDING COMPONENT OF ABC TRANSPORTER"/>
    <property type="match status" value="1"/>
</dbReference>
<dbReference type="Gene3D" id="3.90.76.10">
    <property type="entry name" value="Dipeptide-binding Protein, Domain 1"/>
    <property type="match status" value="1"/>
</dbReference>
<organism evidence="3 4">
    <name type="scientific">Rhodococcus triatomae</name>
    <dbReference type="NCBI Taxonomy" id="300028"/>
    <lineage>
        <taxon>Bacteria</taxon>
        <taxon>Bacillati</taxon>
        <taxon>Actinomycetota</taxon>
        <taxon>Actinomycetes</taxon>
        <taxon>Mycobacteriales</taxon>
        <taxon>Nocardiaceae</taxon>
        <taxon>Rhodococcus</taxon>
    </lineage>
</organism>
<dbReference type="Gene3D" id="3.10.105.10">
    <property type="entry name" value="Dipeptide-binding Protein, Domain 3"/>
    <property type="match status" value="1"/>
</dbReference>
<evidence type="ECO:0000313" key="3">
    <source>
        <dbReference type="EMBL" id="SDI43801.1"/>
    </source>
</evidence>